<dbReference type="WBParaSite" id="nRc.2.0.1.t47155-RA">
    <property type="protein sequence ID" value="nRc.2.0.1.t47155-RA"/>
    <property type="gene ID" value="nRc.2.0.1.g47155"/>
</dbReference>
<sequence>MHGLTPDRGIAIGLCGVDLLAKVYGEEFLSMVVVVQIGTLVRSNCRRDFSTRPSSKDGFSEGNE</sequence>
<name>A0A915L7R5_ROMCU</name>
<proteinExistence type="predicted"/>
<dbReference type="AlphaFoldDB" id="A0A915L7R5"/>
<accession>A0A915L7R5</accession>
<keyword evidence="1" id="KW-1185">Reference proteome</keyword>
<organism evidence="1 2">
    <name type="scientific">Romanomermis culicivorax</name>
    <name type="common">Nematode worm</name>
    <dbReference type="NCBI Taxonomy" id="13658"/>
    <lineage>
        <taxon>Eukaryota</taxon>
        <taxon>Metazoa</taxon>
        <taxon>Ecdysozoa</taxon>
        <taxon>Nematoda</taxon>
        <taxon>Enoplea</taxon>
        <taxon>Dorylaimia</taxon>
        <taxon>Mermithida</taxon>
        <taxon>Mermithoidea</taxon>
        <taxon>Mermithidae</taxon>
        <taxon>Romanomermis</taxon>
    </lineage>
</organism>
<protein>
    <submittedName>
        <fullName evidence="2">Uncharacterized protein</fullName>
    </submittedName>
</protein>
<evidence type="ECO:0000313" key="2">
    <source>
        <dbReference type="WBParaSite" id="nRc.2.0.1.t47155-RA"/>
    </source>
</evidence>
<dbReference type="Proteomes" id="UP000887565">
    <property type="component" value="Unplaced"/>
</dbReference>
<reference evidence="2" key="1">
    <citation type="submission" date="2022-11" db="UniProtKB">
        <authorList>
            <consortium name="WormBaseParasite"/>
        </authorList>
    </citation>
    <scope>IDENTIFICATION</scope>
</reference>
<evidence type="ECO:0000313" key="1">
    <source>
        <dbReference type="Proteomes" id="UP000887565"/>
    </source>
</evidence>